<name>A0A644X856_9ZZZZ</name>
<sequence>MRDTESKENSCNQYYFMISYICNQYYIQEVKNVDQHKWTAINYTLPREPSRIRVSIWRKLKKIGAVSIQQSMWILPSSDESSGLFNEVKDEVFRNGGEAFMLAFSPDEDGERMIIDKFNAARNEEYGELFEQCEDFFKEIDKEIARENFTFAEIEENEEELDKLRQWYGKIVARDTFCSPLREKAESMLSKCTELLDGFCDKVYEFNEKS</sequence>
<feature type="domain" description="ChrB N-terminal" evidence="1">
    <location>
        <begin position="53"/>
        <end position="208"/>
    </location>
</feature>
<gene>
    <name evidence="2" type="ORF">SDC9_56653</name>
</gene>
<proteinExistence type="predicted"/>
<dbReference type="Pfam" id="PF20229">
    <property type="entry name" value="ChrB_N"/>
    <property type="match status" value="1"/>
</dbReference>
<organism evidence="2">
    <name type="scientific">bioreactor metagenome</name>
    <dbReference type="NCBI Taxonomy" id="1076179"/>
    <lineage>
        <taxon>unclassified sequences</taxon>
        <taxon>metagenomes</taxon>
        <taxon>ecological metagenomes</taxon>
    </lineage>
</organism>
<evidence type="ECO:0000313" key="2">
    <source>
        <dbReference type="EMBL" id="MPM10324.1"/>
    </source>
</evidence>
<protein>
    <recommendedName>
        <fullName evidence="1">ChrB N-terminal domain-containing protein</fullName>
    </recommendedName>
</protein>
<dbReference type="AlphaFoldDB" id="A0A644X856"/>
<accession>A0A644X856</accession>
<evidence type="ECO:0000259" key="1">
    <source>
        <dbReference type="Pfam" id="PF20229"/>
    </source>
</evidence>
<dbReference type="InterPro" id="IPR046858">
    <property type="entry name" value="ChrB_N"/>
</dbReference>
<reference evidence="2" key="1">
    <citation type="submission" date="2019-08" db="EMBL/GenBank/DDBJ databases">
        <authorList>
            <person name="Kucharzyk K."/>
            <person name="Murdoch R.W."/>
            <person name="Higgins S."/>
            <person name="Loffler F."/>
        </authorList>
    </citation>
    <scope>NUCLEOTIDE SEQUENCE</scope>
</reference>
<comment type="caution">
    <text evidence="2">The sequence shown here is derived from an EMBL/GenBank/DDBJ whole genome shotgun (WGS) entry which is preliminary data.</text>
</comment>
<dbReference type="EMBL" id="VSSQ01001679">
    <property type="protein sequence ID" value="MPM10324.1"/>
    <property type="molecule type" value="Genomic_DNA"/>
</dbReference>